<evidence type="ECO:0000256" key="1">
    <source>
        <dbReference type="ARBA" id="ARBA00009437"/>
    </source>
</evidence>
<feature type="domain" description="HTH lysR-type" evidence="5">
    <location>
        <begin position="1"/>
        <end position="58"/>
    </location>
</feature>
<evidence type="ECO:0000256" key="2">
    <source>
        <dbReference type="ARBA" id="ARBA00023015"/>
    </source>
</evidence>
<dbReference type="AlphaFoldDB" id="A0A9N8S0F7"/>
<dbReference type="SUPFAM" id="SSF46785">
    <property type="entry name" value="Winged helix' DNA-binding domain"/>
    <property type="match status" value="1"/>
</dbReference>
<dbReference type="EMBL" id="CAJQZC010000010">
    <property type="protein sequence ID" value="CAG4917015.1"/>
    <property type="molecule type" value="Genomic_DNA"/>
</dbReference>
<dbReference type="InterPro" id="IPR005119">
    <property type="entry name" value="LysR_subst-bd"/>
</dbReference>
<name>A0A9N8S0F7_9BURK</name>
<keyword evidence="4" id="KW-0804">Transcription</keyword>
<dbReference type="Proteomes" id="UP000789704">
    <property type="component" value="Unassembled WGS sequence"/>
</dbReference>
<comment type="caution">
    <text evidence="6">The sequence shown here is derived from an EMBL/GenBank/DDBJ whole genome shotgun (WGS) entry which is preliminary data.</text>
</comment>
<dbReference type="SUPFAM" id="SSF53850">
    <property type="entry name" value="Periplasmic binding protein-like II"/>
    <property type="match status" value="1"/>
</dbReference>
<evidence type="ECO:0000313" key="7">
    <source>
        <dbReference type="Proteomes" id="UP000789704"/>
    </source>
</evidence>
<accession>A0A9N8S0F7</accession>
<dbReference type="GO" id="GO:0003677">
    <property type="term" value="F:DNA binding"/>
    <property type="evidence" value="ECO:0007669"/>
    <property type="project" value="UniProtKB-KW"/>
</dbReference>
<comment type="similarity">
    <text evidence="1">Belongs to the LysR transcriptional regulatory family.</text>
</comment>
<proteinExistence type="inferred from homology"/>
<dbReference type="Gene3D" id="3.40.190.290">
    <property type="match status" value="1"/>
</dbReference>
<dbReference type="PRINTS" id="PR00039">
    <property type="entry name" value="HTHLYSR"/>
</dbReference>
<sequence length="302" mass="33202">MNTRQFQHFLALLSEGSLSAAAASVHLSQPALSRSVRALEESLGVPLFDRTDRRLQPTAYAYAFAERARRVVFEEKEGMRAMELMRAGGAGTLTFGMGSSLAGPLLKPIMVQLLKTSPQVKLRSVIDTSDRLMQLLLEEKLDFFIGDIRVVACHPDIAVEPVYRCRFGWYGRIGHPLSKLPAVTIKELMQFPLIATGYLEDSLARRFMELYGLAAPFADHFAVIASDLPAIHDLVSLCDAIVTSTDFGMRTTVQTGKAELLNVTPQPDMELTLGIVRLKGRTLVPAAERAFAIVRERLAGAA</sequence>
<dbReference type="CDD" id="cd05466">
    <property type="entry name" value="PBP2_LTTR_substrate"/>
    <property type="match status" value="1"/>
</dbReference>
<dbReference type="Pfam" id="PF03466">
    <property type="entry name" value="LysR_substrate"/>
    <property type="match status" value="1"/>
</dbReference>
<keyword evidence="3" id="KW-0238">DNA-binding</keyword>
<dbReference type="PANTHER" id="PTHR30419">
    <property type="entry name" value="HTH-TYPE TRANSCRIPTIONAL REGULATOR YBHD"/>
    <property type="match status" value="1"/>
</dbReference>
<dbReference type="RefSeq" id="WP_228882057.1">
    <property type="nucleotide sequence ID" value="NZ_CAJQZC010000010.1"/>
</dbReference>
<dbReference type="Pfam" id="PF00126">
    <property type="entry name" value="HTH_1"/>
    <property type="match status" value="1"/>
</dbReference>
<reference evidence="6" key="1">
    <citation type="submission" date="2021-04" db="EMBL/GenBank/DDBJ databases">
        <authorList>
            <person name="Vanwijnsberghe S."/>
        </authorList>
    </citation>
    <scope>NUCLEOTIDE SEQUENCE</scope>
    <source>
        <strain evidence="6">LMG 31841</strain>
    </source>
</reference>
<dbReference type="GO" id="GO:0003700">
    <property type="term" value="F:DNA-binding transcription factor activity"/>
    <property type="evidence" value="ECO:0007669"/>
    <property type="project" value="InterPro"/>
</dbReference>
<dbReference type="InterPro" id="IPR036388">
    <property type="entry name" value="WH-like_DNA-bd_sf"/>
</dbReference>
<dbReference type="InterPro" id="IPR050950">
    <property type="entry name" value="HTH-type_LysR_regulators"/>
</dbReference>
<evidence type="ECO:0000256" key="4">
    <source>
        <dbReference type="ARBA" id="ARBA00023163"/>
    </source>
</evidence>
<dbReference type="FunFam" id="1.10.10.10:FF:000001">
    <property type="entry name" value="LysR family transcriptional regulator"/>
    <property type="match status" value="1"/>
</dbReference>
<keyword evidence="7" id="KW-1185">Reference proteome</keyword>
<dbReference type="InterPro" id="IPR036390">
    <property type="entry name" value="WH_DNA-bd_sf"/>
</dbReference>
<gene>
    <name evidence="6" type="ORF">LMG31841_04636</name>
</gene>
<protein>
    <recommendedName>
        <fullName evidence="5">HTH lysR-type domain-containing protein</fullName>
    </recommendedName>
</protein>
<dbReference type="GO" id="GO:0005829">
    <property type="term" value="C:cytosol"/>
    <property type="evidence" value="ECO:0007669"/>
    <property type="project" value="TreeGrafter"/>
</dbReference>
<evidence type="ECO:0000259" key="5">
    <source>
        <dbReference type="PROSITE" id="PS50931"/>
    </source>
</evidence>
<keyword evidence="2" id="KW-0805">Transcription regulation</keyword>
<dbReference type="Gene3D" id="1.10.10.10">
    <property type="entry name" value="Winged helix-like DNA-binding domain superfamily/Winged helix DNA-binding domain"/>
    <property type="match status" value="1"/>
</dbReference>
<organism evidence="6 7">
    <name type="scientific">Paraburkholderia saeva</name>
    <dbReference type="NCBI Taxonomy" id="2777537"/>
    <lineage>
        <taxon>Bacteria</taxon>
        <taxon>Pseudomonadati</taxon>
        <taxon>Pseudomonadota</taxon>
        <taxon>Betaproteobacteria</taxon>
        <taxon>Burkholderiales</taxon>
        <taxon>Burkholderiaceae</taxon>
        <taxon>Paraburkholderia</taxon>
    </lineage>
</organism>
<evidence type="ECO:0000256" key="3">
    <source>
        <dbReference type="ARBA" id="ARBA00023125"/>
    </source>
</evidence>
<dbReference type="PROSITE" id="PS50931">
    <property type="entry name" value="HTH_LYSR"/>
    <property type="match status" value="1"/>
</dbReference>
<dbReference type="PANTHER" id="PTHR30419:SF8">
    <property type="entry name" value="NITROGEN ASSIMILATION TRANSCRIPTIONAL ACTIVATOR-RELATED"/>
    <property type="match status" value="1"/>
</dbReference>
<evidence type="ECO:0000313" key="6">
    <source>
        <dbReference type="EMBL" id="CAG4917015.1"/>
    </source>
</evidence>
<dbReference type="InterPro" id="IPR000847">
    <property type="entry name" value="LysR_HTH_N"/>
</dbReference>